<name>A0A0A9HCK8_ARUDO</name>
<accession>A0A0A9HCK8</accession>
<reference evidence="2" key="2">
    <citation type="journal article" date="2015" name="Data Brief">
        <title>Shoot transcriptome of the giant reed, Arundo donax.</title>
        <authorList>
            <person name="Barrero R.A."/>
            <person name="Guerrero F.D."/>
            <person name="Moolhuijzen P."/>
            <person name="Goolsby J.A."/>
            <person name="Tidwell J."/>
            <person name="Bellgard S.E."/>
            <person name="Bellgard M.I."/>
        </authorList>
    </citation>
    <scope>NUCLEOTIDE SEQUENCE</scope>
    <source>
        <tissue evidence="2">Shoot tissue taken approximately 20 cm above the soil surface</tissue>
    </source>
</reference>
<organism evidence="2">
    <name type="scientific">Arundo donax</name>
    <name type="common">Giant reed</name>
    <name type="synonym">Donax arundinaceus</name>
    <dbReference type="NCBI Taxonomy" id="35708"/>
    <lineage>
        <taxon>Eukaryota</taxon>
        <taxon>Viridiplantae</taxon>
        <taxon>Streptophyta</taxon>
        <taxon>Embryophyta</taxon>
        <taxon>Tracheophyta</taxon>
        <taxon>Spermatophyta</taxon>
        <taxon>Magnoliopsida</taxon>
        <taxon>Liliopsida</taxon>
        <taxon>Poales</taxon>
        <taxon>Poaceae</taxon>
        <taxon>PACMAD clade</taxon>
        <taxon>Arundinoideae</taxon>
        <taxon>Arundineae</taxon>
        <taxon>Arundo</taxon>
    </lineage>
</organism>
<protein>
    <submittedName>
        <fullName evidence="2">Uncharacterized protein</fullName>
    </submittedName>
</protein>
<evidence type="ECO:0000313" key="2">
    <source>
        <dbReference type="EMBL" id="JAE34930.1"/>
    </source>
</evidence>
<dbReference type="AlphaFoldDB" id="A0A0A9HCK8"/>
<evidence type="ECO:0000256" key="1">
    <source>
        <dbReference type="SAM" id="MobiDB-lite"/>
    </source>
</evidence>
<feature type="region of interest" description="Disordered" evidence="1">
    <location>
        <begin position="1"/>
        <end position="39"/>
    </location>
</feature>
<sequence>MLVPDKQINHDGQELVHYAEHCESSSRDSPSTGEPEEGD</sequence>
<feature type="compositionally biased region" description="Basic and acidic residues" evidence="1">
    <location>
        <begin position="7"/>
        <end position="26"/>
    </location>
</feature>
<dbReference type="EMBL" id="GBRH01162966">
    <property type="protein sequence ID" value="JAE34930.1"/>
    <property type="molecule type" value="Transcribed_RNA"/>
</dbReference>
<reference evidence="2" key="1">
    <citation type="submission" date="2014-09" db="EMBL/GenBank/DDBJ databases">
        <authorList>
            <person name="Magalhaes I.L.F."/>
            <person name="Oliveira U."/>
            <person name="Santos F.R."/>
            <person name="Vidigal T.H.D.A."/>
            <person name="Brescovit A.D."/>
            <person name="Santos A.J."/>
        </authorList>
    </citation>
    <scope>NUCLEOTIDE SEQUENCE</scope>
    <source>
        <tissue evidence="2">Shoot tissue taken approximately 20 cm above the soil surface</tissue>
    </source>
</reference>
<proteinExistence type="predicted"/>